<gene>
    <name evidence="3" type="ORF">QBC40DRAFT_315454</name>
</gene>
<comment type="caution">
    <text evidence="3">The sequence shown here is derived from an EMBL/GenBank/DDBJ whole genome shotgun (WGS) entry which is preliminary data.</text>
</comment>
<keyword evidence="2" id="KW-0732">Signal</keyword>
<dbReference type="AlphaFoldDB" id="A0AAN7AZ24"/>
<evidence type="ECO:0000313" key="3">
    <source>
        <dbReference type="EMBL" id="KAK4203767.1"/>
    </source>
</evidence>
<feature type="region of interest" description="Disordered" evidence="1">
    <location>
        <begin position="176"/>
        <end position="205"/>
    </location>
</feature>
<evidence type="ECO:0000313" key="4">
    <source>
        <dbReference type="Proteomes" id="UP001303160"/>
    </source>
</evidence>
<reference evidence="3" key="1">
    <citation type="journal article" date="2023" name="Mol. Phylogenet. Evol.">
        <title>Genome-scale phylogeny and comparative genomics of the fungal order Sordariales.</title>
        <authorList>
            <person name="Hensen N."/>
            <person name="Bonometti L."/>
            <person name="Westerberg I."/>
            <person name="Brannstrom I.O."/>
            <person name="Guillou S."/>
            <person name="Cros-Aarteil S."/>
            <person name="Calhoun S."/>
            <person name="Haridas S."/>
            <person name="Kuo A."/>
            <person name="Mondo S."/>
            <person name="Pangilinan J."/>
            <person name="Riley R."/>
            <person name="LaButti K."/>
            <person name="Andreopoulos B."/>
            <person name="Lipzen A."/>
            <person name="Chen C."/>
            <person name="Yan M."/>
            <person name="Daum C."/>
            <person name="Ng V."/>
            <person name="Clum A."/>
            <person name="Steindorff A."/>
            <person name="Ohm R.A."/>
            <person name="Martin F."/>
            <person name="Silar P."/>
            <person name="Natvig D.O."/>
            <person name="Lalanne C."/>
            <person name="Gautier V."/>
            <person name="Ament-Velasquez S.L."/>
            <person name="Kruys A."/>
            <person name="Hutchinson M.I."/>
            <person name="Powell A.J."/>
            <person name="Barry K."/>
            <person name="Miller A.N."/>
            <person name="Grigoriev I.V."/>
            <person name="Debuchy R."/>
            <person name="Gladieux P."/>
            <person name="Hiltunen Thoren M."/>
            <person name="Johannesson H."/>
        </authorList>
    </citation>
    <scope>NUCLEOTIDE SEQUENCE</scope>
    <source>
        <strain evidence="3">CBS 315.58</strain>
    </source>
</reference>
<feature type="non-terminal residue" evidence="3">
    <location>
        <position position="242"/>
    </location>
</feature>
<sequence>KMLPLILFFASLSQAQDNTPLPLPSITSTTSITVPWSSIPAPSATGTVWSSTSAPTAAPASSGGGGGGDTGQGAVCGRGFTYCGYILRDHQGFEEADIVKSYCSASKENCLDGKTKTDPIQALYVCVPPDNSSSTSAAYITNPNPNAFISSNSDQGNSAPLGSSFFSSLFGGGSKIHPRGGWSTKKRRQSGTDSGNNNGVGGGDSCSKTDTAGNKIELLCSCGGSCLNPDRDHIGRCDAPCN</sequence>
<feature type="chain" id="PRO_5042976138" evidence="2">
    <location>
        <begin position="16"/>
        <end position="242"/>
    </location>
</feature>
<feature type="region of interest" description="Disordered" evidence="1">
    <location>
        <begin position="45"/>
        <end position="68"/>
    </location>
</feature>
<accession>A0AAN7AZ24</accession>
<proteinExistence type="predicted"/>
<feature type="signal peptide" evidence="2">
    <location>
        <begin position="1"/>
        <end position="15"/>
    </location>
</feature>
<feature type="compositionally biased region" description="Low complexity" evidence="1">
    <location>
        <begin position="50"/>
        <end position="61"/>
    </location>
</feature>
<dbReference type="Proteomes" id="UP001303160">
    <property type="component" value="Unassembled WGS sequence"/>
</dbReference>
<keyword evidence="4" id="KW-1185">Reference proteome</keyword>
<name>A0AAN7AZ24_9PEZI</name>
<evidence type="ECO:0000256" key="2">
    <source>
        <dbReference type="SAM" id="SignalP"/>
    </source>
</evidence>
<organism evidence="3 4">
    <name type="scientific">Triangularia verruculosa</name>
    <dbReference type="NCBI Taxonomy" id="2587418"/>
    <lineage>
        <taxon>Eukaryota</taxon>
        <taxon>Fungi</taxon>
        <taxon>Dikarya</taxon>
        <taxon>Ascomycota</taxon>
        <taxon>Pezizomycotina</taxon>
        <taxon>Sordariomycetes</taxon>
        <taxon>Sordariomycetidae</taxon>
        <taxon>Sordariales</taxon>
        <taxon>Podosporaceae</taxon>
        <taxon>Triangularia</taxon>
    </lineage>
</organism>
<evidence type="ECO:0000256" key="1">
    <source>
        <dbReference type="SAM" id="MobiDB-lite"/>
    </source>
</evidence>
<feature type="non-terminal residue" evidence="3">
    <location>
        <position position="1"/>
    </location>
</feature>
<protein>
    <submittedName>
        <fullName evidence="3">Uncharacterized protein</fullName>
    </submittedName>
</protein>
<dbReference type="EMBL" id="MU863887">
    <property type="protein sequence ID" value="KAK4203767.1"/>
    <property type="molecule type" value="Genomic_DNA"/>
</dbReference>
<reference evidence="3" key="2">
    <citation type="submission" date="2023-05" db="EMBL/GenBank/DDBJ databases">
        <authorList>
            <consortium name="Lawrence Berkeley National Laboratory"/>
            <person name="Steindorff A."/>
            <person name="Hensen N."/>
            <person name="Bonometti L."/>
            <person name="Westerberg I."/>
            <person name="Brannstrom I.O."/>
            <person name="Guillou S."/>
            <person name="Cros-Aarteil S."/>
            <person name="Calhoun S."/>
            <person name="Haridas S."/>
            <person name="Kuo A."/>
            <person name="Mondo S."/>
            <person name="Pangilinan J."/>
            <person name="Riley R."/>
            <person name="Labutti K."/>
            <person name="Andreopoulos B."/>
            <person name="Lipzen A."/>
            <person name="Chen C."/>
            <person name="Yanf M."/>
            <person name="Daum C."/>
            <person name="Ng V."/>
            <person name="Clum A."/>
            <person name="Ohm R."/>
            <person name="Martin F."/>
            <person name="Silar P."/>
            <person name="Natvig D."/>
            <person name="Lalanne C."/>
            <person name="Gautier V."/>
            <person name="Ament-Velasquez S.L."/>
            <person name="Kruys A."/>
            <person name="Hutchinson M.I."/>
            <person name="Powell A.J."/>
            <person name="Barry K."/>
            <person name="Miller A.N."/>
            <person name="Grigoriev I.V."/>
            <person name="Debuchy R."/>
            <person name="Gladieux P."/>
            <person name="Thoren M.H."/>
            <person name="Johannesson H."/>
        </authorList>
    </citation>
    <scope>NUCLEOTIDE SEQUENCE</scope>
    <source>
        <strain evidence="3">CBS 315.58</strain>
    </source>
</reference>